<accession>A0ABM1TQ24</accession>
<dbReference type="Proteomes" id="UP000694941">
    <property type="component" value="Unplaced"/>
</dbReference>
<dbReference type="GeneID" id="111089550"/>
<gene>
    <name evidence="3" type="primary">LOC111089550</name>
</gene>
<proteinExistence type="predicted"/>
<reference evidence="3" key="1">
    <citation type="submission" date="2025-08" db="UniProtKB">
        <authorList>
            <consortium name="RefSeq"/>
        </authorList>
    </citation>
    <scope>IDENTIFICATION</scope>
    <source>
        <tissue evidence="3">Muscle</tissue>
    </source>
</reference>
<sequence>MLSSHLLCSILVPVLTVSLSSCTATEMKDDKPSDDSIIHFTHRNPLPMKRASDHRNIKTPMTRIQSKEYHEYALLRCGNIFLRVTKLLQDHLKDHHLYQVKCSLRQAFFKCIRNYREKPRWDLMPVMSNNLRKFRKRLADSLWSTRSCVVSQN</sequence>
<protein>
    <submittedName>
        <fullName evidence="3">Uncharacterized protein LOC111089550 isoform X1</fullName>
    </submittedName>
</protein>
<name>A0ABM1TQ24_LIMPO</name>
<organism evidence="2 3">
    <name type="scientific">Limulus polyphemus</name>
    <name type="common">Atlantic horseshoe crab</name>
    <dbReference type="NCBI Taxonomy" id="6850"/>
    <lineage>
        <taxon>Eukaryota</taxon>
        <taxon>Metazoa</taxon>
        <taxon>Ecdysozoa</taxon>
        <taxon>Arthropoda</taxon>
        <taxon>Chelicerata</taxon>
        <taxon>Merostomata</taxon>
        <taxon>Xiphosura</taxon>
        <taxon>Limulidae</taxon>
        <taxon>Limulus</taxon>
    </lineage>
</organism>
<dbReference type="RefSeq" id="XP_022257980.1">
    <property type="nucleotide sequence ID" value="XM_022402272.1"/>
</dbReference>
<evidence type="ECO:0000313" key="3">
    <source>
        <dbReference type="RefSeq" id="XP_022257980.1"/>
    </source>
</evidence>
<evidence type="ECO:0000313" key="2">
    <source>
        <dbReference type="Proteomes" id="UP000694941"/>
    </source>
</evidence>
<evidence type="ECO:0000256" key="1">
    <source>
        <dbReference type="SAM" id="SignalP"/>
    </source>
</evidence>
<feature type="chain" id="PRO_5045821472" evidence="1">
    <location>
        <begin position="25"/>
        <end position="153"/>
    </location>
</feature>
<feature type="signal peptide" evidence="1">
    <location>
        <begin position="1"/>
        <end position="24"/>
    </location>
</feature>
<keyword evidence="2" id="KW-1185">Reference proteome</keyword>
<keyword evidence="1" id="KW-0732">Signal</keyword>